<protein>
    <recommendedName>
        <fullName evidence="5">RRP15-like protein</fullName>
    </recommendedName>
</protein>
<organism evidence="3 4">
    <name type="scientific">Symbiochloris irregularis</name>
    <dbReference type="NCBI Taxonomy" id="706552"/>
    <lineage>
        <taxon>Eukaryota</taxon>
        <taxon>Viridiplantae</taxon>
        <taxon>Chlorophyta</taxon>
        <taxon>core chlorophytes</taxon>
        <taxon>Trebouxiophyceae</taxon>
        <taxon>Trebouxiales</taxon>
        <taxon>Trebouxiaceae</taxon>
        <taxon>Symbiochloris</taxon>
    </lineage>
</organism>
<dbReference type="PANTHER" id="PTHR13245:SF14">
    <property type="entry name" value="RRP15-LIKE PROTEIN"/>
    <property type="match status" value="1"/>
</dbReference>
<dbReference type="GO" id="GO:0000470">
    <property type="term" value="P:maturation of LSU-rRNA"/>
    <property type="evidence" value="ECO:0007669"/>
    <property type="project" value="TreeGrafter"/>
</dbReference>
<evidence type="ECO:0000256" key="1">
    <source>
        <dbReference type="ARBA" id="ARBA00007462"/>
    </source>
</evidence>
<gene>
    <name evidence="3" type="ORF">WJX73_001863</name>
</gene>
<feature type="compositionally biased region" description="Polar residues" evidence="2">
    <location>
        <begin position="58"/>
        <end position="67"/>
    </location>
</feature>
<comment type="caution">
    <text evidence="3">The sequence shown here is derived from an EMBL/GenBank/DDBJ whole genome shotgun (WGS) entry which is preliminary data.</text>
</comment>
<dbReference type="GO" id="GO:0030687">
    <property type="term" value="C:preribosome, large subunit precursor"/>
    <property type="evidence" value="ECO:0007669"/>
    <property type="project" value="TreeGrafter"/>
</dbReference>
<evidence type="ECO:0000313" key="3">
    <source>
        <dbReference type="EMBL" id="KAK9809742.1"/>
    </source>
</evidence>
<accession>A0AAW1PP17</accession>
<dbReference type="InterPro" id="IPR012459">
    <property type="entry name" value="Rrp15"/>
</dbReference>
<comment type="similarity">
    <text evidence="1">Belongs to the RRP15 family.</text>
</comment>
<feature type="compositionally biased region" description="Polar residues" evidence="2">
    <location>
        <begin position="38"/>
        <end position="52"/>
    </location>
</feature>
<dbReference type="Proteomes" id="UP001465755">
    <property type="component" value="Unassembled WGS sequence"/>
</dbReference>
<keyword evidence="4" id="KW-1185">Reference proteome</keyword>
<proteinExistence type="inferred from homology"/>
<reference evidence="3 4" key="1">
    <citation type="journal article" date="2024" name="Nat. Commun.">
        <title>Phylogenomics reveals the evolutionary origins of lichenization in chlorophyte algae.</title>
        <authorList>
            <person name="Puginier C."/>
            <person name="Libourel C."/>
            <person name="Otte J."/>
            <person name="Skaloud P."/>
            <person name="Haon M."/>
            <person name="Grisel S."/>
            <person name="Petersen M."/>
            <person name="Berrin J.G."/>
            <person name="Delaux P.M."/>
            <person name="Dal Grande F."/>
            <person name="Keller J."/>
        </authorList>
    </citation>
    <scope>NUCLEOTIDE SEQUENCE [LARGE SCALE GENOMIC DNA]</scope>
    <source>
        <strain evidence="3 4">SAG 2036</strain>
    </source>
</reference>
<feature type="region of interest" description="Disordered" evidence="2">
    <location>
        <begin position="1"/>
        <end position="81"/>
    </location>
</feature>
<evidence type="ECO:0000313" key="4">
    <source>
        <dbReference type="Proteomes" id="UP001465755"/>
    </source>
</evidence>
<dbReference type="GO" id="GO:0000460">
    <property type="term" value="P:maturation of 5.8S rRNA"/>
    <property type="evidence" value="ECO:0007669"/>
    <property type="project" value="TreeGrafter"/>
</dbReference>
<dbReference type="AlphaFoldDB" id="A0AAW1PP17"/>
<evidence type="ECO:0000256" key="2">
    <source>
        <dbReference type="SAM" id="MobiDB-lite"/>
    </source>
</evidence>
<feature type="compositionally biased region" description="Polar residues" evidence="2">
    <location>
        <begin position="95"/>
        <end position="115"/>
    </location>
</feature>
<sequence>MAADVPTVTRPQGRKRQKLISGQQAEVERLPENRRSESPVSSTLDSQSAGRSSDTESQDTGSDQTGDLQEAPMPNVGKPGASFARAFAKILSQPQAASLKGTQAKTAHSTGLSEQSAHHLRQNLRRRDHVVVRKLGEDAVHDATEKALMKTATRGVVQLFNAVSAAQHIKSAGRKPQTAQAREAAHAKSEVKGTTQQQPGWDILRAGYDPFREQGGTKLKDWNQAQPGTDSEAGPQGGSSSDESQ</sequence>
<feature type="region of interest" description="Disordered" evidence="2">
    <location>
        <begin position="171"/>
        <end position="245"/>
    </location>
</feature>
<dbReference type="PANTHER" id="PTHR13245">
    <property type="entry name" value="RRP15-LIKE PROTEIN"/>
    <property type="match status" value="1"/>
</dbReference>
<feature type="region of interest" description="Disordered" evidence="2">
    <location>
        <begin position="95"/>
        <end position="121"/>
    </location>
</feature>
<evidence type="ECO:0008006" key="5">
    <source>
        <dbReference type="Google" id="ProtNLM"/>
    </source>
</evidence>
<dbReference type="EMBL" id="JALJOQ010000016">
    <property type="protein sequence ID" value="KAK9809742.1"/>
    <property type="molecule type" value="Genomic_DNA"/>
</dbReference>
<feature type="compositionally biased region" description="Basic and acidic residues" evidence="2">
    <location>
        <begin position="26"/>
        <end position="37"/>
    </location>
</feature>
<name>A0AAW1PP17_9CHLO</name>
<dbReference type="Pfam" id="PF07890">
    <property type="entry name" value="Rrp15p"/>
    <property type="match status" value="1"/>
</dbReference>